<evidence type="ECO:0000313" key="10">
    <source>
        <dbReference type="EMBL" id="ARP87858.1"/>
    </source>
</evidence>
<keyword evidence="11" id="KW-1185">Reference proteome</keyword>
<feature type="domain" description="Glycosyltransferase RgtA/B/C/D-like" evidence="9">
    <location>
        <begin position="71"/>
        <end position="235"/>
    </location>
</feature>
<reference evidence="10 11" key="1">
    <citation type="submission" date="2017-05" db="EMBL/GenBank/DDBJ databases">
        <title>Complete and WGS of Bordetella genogroups.</title>
        <authorList>
            <person name="Spilker T."/>
            <person name="LiPuma J."/>
        </authorList>
    </citation>
    <scope>NUCLEOTIDE SEQUENCE [LARGE SCALE GENOMIC DNA]</scope>
    <source>
        <strain evidence="10 11">AU17164</strain>
    </source>
</reference>
<organism evidence="10 11">
    <name type="scientific">Bordetella genomosp. 9</name>
    <dbReference type="NCBI Taxonomy" id="1416803"/>
    <lineage>
        <taxon>Bacteria</taxon>
        <taxon>Pseudomonadati</taxon>
        <taxon>Pseudomonadota</taxon>
        <taxon>Betaproteobacteria</taxon>
        <taxon>Burkholderiales</taxon>
        <taxon>Alcaligenaceae</taxon>
        <taxon>Bordetella</taxon>
    </lineage>
</organism>
<feature type="transmembrane region" description="Helical" evidence="8">
    <location>
        <begin position="364"/>
        <end position="384"/>
    </location>
</feature>
<evidence type="ECO:0000256" key="5">
    <source>
        <dbReference type="ARBA" id="ARBA00022692"/>
    </source>
</evidence>
<dbReference type="GO" id="GO:0005886">
    <property type="term" value="C:plasma membrane"/>
    <property type="evidence" value="ECO:0007669"/>
    <property type="project" value="UniProtKB-SubCell"/>
</dbReference>
<feature type="transmembrane region" description="Helical" evidence="8">
    <location>
        <begin position="301"/>
        <end position="323"/>
    </location>
</feature>
<evidence type="ECO:0000256" key="2">
    <source>
        <dbReference type="ARBA" id="ARBA00022475"/>
    </source>
</evidence>
<feature type="transmembrane region" description="Helical" evidence="8">
    <location>
        <begin position="174"/>
        <end position="205"/>
    </location>
</feature>
<dbReference type="Proteomes" id="UP000194139">
    <property type="component" value="Chromosome"/>
</dbReference>
<evidence type="ECO:0000256" key="4">
    <source>
        <dbReference type="ARBA" id="ARBA00022679"/>
    </source>
</evidence>
<dbReference type="PANTHER" id="PTHR33908:SF3">
    <property type="entry name" value="UNDECAPRENYL PHOSPHATE-ALPHA-4-AMINO-4-DEOXY-L-ARABINOSE ARABINOSYL TRANSFERASE"/>
    <property type="match status" value="1"/>
</dbReference>
<feature type="transmembrane region" description="Helical" evidence="8">
    <location>
        <begin position="20"/>
        <end position="36"/>
    </location>
</feature>
<keyword evidence="3 10" id="KW-0328">Glycosyltransferase</keyword>
<feature type="transmembrane region" description="Helical" evidence="8">
    <location>
        <begin position="269"/>
        <end position="289"/>
    </location>
</feature>
<dbReference type="Pfam" id="PF13231">
    <property type="entry name" value="PMT_2"/>
    <property type="match status" value="1"/>
</dbReference>
<dbReference type="EMBL" id="CP021109">
    <property type="protein sequence ID" value="ARP87858.1"/>
    <property type="molecule type" value="Genomic_DNA"/>
</dbReference>
<feature type="transmembrane region" description="Helical" evidence="8">
    <location>
        <begin position="329"/>
        <end position="352"/>
    </location>
</feature>
<dbReference type="PANTHER" id="PTHR33908">
    <property type="entry name" value="MANNOSYLTRANSFERASE YKCB-RELATED"/>
    <property type="match status" value="1"/>
</dbReference>
<keyword evidence="2" id="KW-1003">Cell membrane</keyword>
<name>A0A1W6Z3C9_9BORD</name>
<evidence type="ECO:0000256" key="8">
    <source>
        <dbReference type="SAM" id="Phobius"/>
    </source>
</evidence>
<keyword evidence="6 8" id="KW-1133">Transmembrane helix</keyword>
<dbReference type="AlphaFoldDB" id="A0A1W6Z3C9"/>
<dbReference type="GO" id="GO:0010041">
    <property type="term" value="P:response to iron(III) ion"/>
    <property type="evidence" value="ECO:0007669"/>
    <property type="project" value="TreeGrafter"/>
</dbReference>
<evidence type="ECO:0000256" key="7">
    <source>
        <dbReference type="ARBA" id="ARBA00023136"/>
    </source>
</evidence>
<dbReference type="InterPro" id="IPR038731">
    <property type="entry name" value="RgtA/B/C-like"/>
</dbReference>
<dbReference type="GO" id="GO:0009103">
    <property type="term" value="P:lipopolysaccharide biosynthetic process"/>
    <property type="evidence" value="ECO:0007669"/>
    <property type="project" value="UniProtKB-ARBA"/>
</dbReference>
<dbReference type="GO" id="GO:0016763">
    <property type="term" value="F:pentosyltransferase activity"/>
    <property type="evidence" value="ECO:0007669"/>
    <property type="project" value="TreeGrafter"/>
</dbReference>
<proteinExistence type="predicted"/>
<gene>
    <name evidence="10" type="ORF">CAL13_17795</name>
</gene>
<evidence type="ECO:0000256" key="3">
    <source>
        <dbReference type="ARBA" id="ARBA00022676"/>
    </source>
</evidence>
<evidence type="ECO:0000256" key="1">
    <source>
        <dbReference type="ARBA" id="ARBA00004651"/>
    </source>
</evidence>
<evidence type="ECO:0000259" key="9">
    <source>
        <dbReference type="Pfam" id="PF13231"/>
    </source>
</evidence>
<dbReference type="RefSeq" id="WP_086073114.1">
    <property type="nucleotide sequence ID" value="NZ_CP021109.1"/>
</dbReference>
<comment type="subcellular location">
    <subcellularLocation>
        <location evidence="1">Cell membrane</location>
        <topology evidence="1">Multi-pass membrane protein</topology>
    </subcellularLocation>
</comment>
<keyword evidence="7 8" id="KW-0472">Membrane</keyword>
<evidence type="ECO:0000256" key="6">
    <source>
        <dbReference type="ARBA" id="ARBA00022989"/>
    </source>
</evidence>
<sequence>MSSLVLNTWVRRLEVSSKPLLFLVTGIWLACLSWLRPMTLPDEGRYAGVAWEMLRSGEHAVPLLNGMPFFHKPPLYYWLAEGAFGLFGVHPWAARLPSWLAGWLTAMAVYAFMRRYRGGRAAAVAMLVLATQPFFFGGAQFANLDMLVAGMISLTTLAGADTVMRAVRGEPWRLMALVTGVLAALGVLSKGLIGVVLPGGILFFWIVAMRQWRGLRALLWPPAIAAFLAVCLPWFWTMQQEFPGFFHYFFVYQQFDRFAEATFNNRQPVWFYLPVVAGLVLPWTLWLGGVFRKAFWNKDDAAAYSVRMLMGIWLAVVLVFFSIPASKLVGYVLPTLAPIAVLIAEVIVAALSDPSSAAHRSFRVCLSAAVGLCVAATAAAALYAKPTALSLTERARDDFQPTDQVVMLHTYAYDLPMALRDPRPAWVVDNWNNPEIPVRDNWRKELYDSGMFRPDVMKATLISPQDLQTRMCAAPEGRVFWFWGNPREDQDSYAALRGVAPYADNGKRALWRIVADDAFKARYCGETPTAGSEGK</sequence>
<evidence type="ECO:0000313" key="11">
    <source>
        <dbReference type="Proteomes" id="UP000194139"/>
    </source>
</evidence>
<protein>
    <submittedName>
        <fullName evidence="10">Dolichyl-phosphate-mannose--protein mannosyltransferase</fullName>
    </submittedName>
</protein>
<feature type="transmembrane region" description="Helical" evidence="8">
    <location>
        <begin position="96"/>
        <end position="113"/>
    </location>
</feature>
<keyword evidence="4 10" id="KW-0808">Transferase</keyword>
<dbReference type="InterPro" id="IPR050297">
    <property type="entry name" value="LipidA_mod_glycosyltrf_83"/>
</dbReference>
<feature type="transmembrane region" description="Helical" evidence="8">
    <location>
        <begin position="217"/>
        <end position="236"/>
    </location>
</feature>
<accession>A0A1W6Z3C9</accession>
<keyword evidence="5 8" id="KW-0812">Transmembrane</keyword>